<dbReference type="KEGG" id="vg:29067658"/>
<accession>A0A1B3B1X8</accession>
<dbReference type="GeneID" id="29067658"/>
<name>A0A1B3B1X8_9CAUD</name>
<dbReference type="RefSeq" id="YP_009289692.1">
    <property type="nucleotide sequence ID" value="NC_031097.1"/>
</dbReference>
<dbReference type="Proteomes" id="UP000203771">
    <property type="component" value="Segment"/>
</dbReference>
<protein>
    <submittedName>
        <fullName evidence="1">Uncharacterized protein</fullName>
    </submittedName>
</protein>
<gene>
    <name evidence="1" type="primary">32</name>
    <name evidence="1" type="ORF">SEA_ZIRINKA_32</name>
</gene>
<keyword evidence="2" id="KW-1185">Reference proteome</keyword>
<proteinExistence type="predicted"/>
<evidence type="ECO:0000313" key="2">
    <source>
        <dbReference type="Proteomes" id="UP000203771"/>
    </source>
</evidence>
<sequence length="108" mass="10643">MTSIDSYVQEAGTIDDNVNVVDGGSLVLGGMITGTLVVHQGGNATVNGMVSHLHVLSGGSAELAGTCTGTVTNEGNLRVVGVVSGSLTTAEGAHTSIAAGAIVDGRRH</sequence>
<organism evidence="1 2">
    <name type="scientific">Gordonia phage Zirinka</name>
    <dbReference type="NCBI Taxonomy" id="1887656"/>
    <lineage>
        <taxon>Viruses</taxon>
        <taxon>Duplodnaviria</taxon>
        <taxon>Heunggongvirae</taxon>
        <taxon>Uroviricota</taxon>
        <taxon>Caudoviricetes</taxon>
        <taxon>Nymbaxtervirinae</taxon>
        <taxon>Nymphadoravirus</taxon>
        <taxon>Nymphadoravirus zirinka</taxon>
    </lineage>
</organism>
<evidence type="ECO:0000313" key="1">
    <source>
        <dbReference type="EMBL" id="AOE45033.1"/>
    </source>
</evidence>
<dbReference type="EMBL" id="KX557287">
    <property type="protein sequence ID" value="AOE45033.1"/>
    <property type="molecule type" value="Genomic_DNA"/>
</dbReference>
<reference evidence="1 2" key="1">
    <citation type="submission" date="2016-07" db="EMBL/GenBank/DDBJ databases">
        <authorList>
            <person name="Kane M.T."/>
            <person name="Pham Y.C."/>
            <person name="Reynolds Z.J."/>
            <person name="Sapienza M.S."/>
            <person name="German B.A."/>
            <person name="McDonnell J.E."/>
            <person name="Schafer C.E."/>
            <person name="Yu V.J."/>
            <person name="Furbee E.C."/>
            <person name="Grubb S.R."/>
            <person name="Warner M.H."/>
            <person name="Garlena R.A."/>
            <person name="Russell D.A."/>
            <person name="Pope W.H."/>
            <person name="Jacobs-Sera D."/>
            <person name="Hendrix R.W."/>
            <person name="Hatfull G.F."/>
        </authorList>
    </citation>
    <scope>NUCLEOTIDE SEQUENCE [LARGE SCALE GENOMIC DNA]</scope>
</reference>